<protein>
    <recommendedName>
        <fullName evidence="6">Ribosomal RNA small subunit methyltransferase H</fullName>
        <ecNumber evidence="6">2.1.1.199</ecNumber>
    </recommendedName>
    <alternativeName>
        <fullName evidence="6">16S rRNA m(4)C1402 methyltransferase</fullName>
    </alternativeName>
    <alternativeName>
        <fullName evidence="6">rRNA (cytosine-N(4)-)-methyltransferase RsmH</fullName>
    </alternativeName>
</protein>
<dbReference type="EC" id="2.1.1.199" evidence="6"/>
<evidence type="ECO:0000256" key="5">
    <source>
        <dbReference type="ARBA" id="ARBA00022691"/>
    </source>
</evidence>
<dbReference type="GO" id="GO:0032259">
    <property type="term" value="P:methylation"/>
    <property type="evidence" value="ECO:0007669"/>
    <property type="project" value="UniProtKB-KW"/>
</dbReference>
<gene>
    <name evidence="6 8" type="primary">rsmH</name>
    <name evidence="8" type="ORF">ACFQ4H_04730</name>
</gene>
<evidence type="ECO:0000256" key="2">
    <source>
        <dbReference type="ARBA" id="ARBA00022552"/>
    </source>
</evidence>
<comment type="catalytic activity">
    <reaction evidence="6">
        <text>cytidine(1402) in 16S rRNA + S-adenosyl-L-methionine = N(4)-methylcytidine(1402) in 16S rRNA + S-adenosyl-L-homocysteine + H(+)</text>
        <dbReference type="Rhea" id="RHEA:42928"/>
        <dbReference type="Rhea" id="RHEA-COMP:10286"/>
        <dbReference type="Rhea" id="RHEA-COMP:10287"/>
        <dbReference type="ChEBI" id="CHEBI:15378"/>
        <dbReference type="ChEBI" id="CHEBI:57856"/>
        <dbReference type="ChEBI" id="CHEBI:59789"/>
        <dbReference type="ChEBI" id="CHEBI:74506"/>
        <dbReference type="ChEBI" id="CHEBI:82748"/>
        <dbReference type="EC" id="2.1.1.199"/>
    </reaction>
</comment>
<dbReference type="GO" id="GO:0008168">
    <property type="term" value="F:methyltransferase activity"/>
    <property type="evidence" value="ECO:0007669"/>
    <property type="project" value="UniProtKB-KW"/>
</dbReference>
<dbReference type="PANTHER" id="PTHR11265:SF0">
    <property type="entry name" value="12S RRNA N4-METHYLCYTIDINE METHYLTRANSFERASE"/>
    <property type="match status" value="1"/>
</dbReference>
<dbReference type="InterPro" id="IPR023397">
    <property type="entry name" value="SAM-dep_MeTrfase_MraW_recog"/>
</dbReference>
<dbReference type="NCBIfam" id="TIGR00006">
    <property type="entry name" value="16S rRNA (cytosine(1402)-N(4))-methyltransferase RsmH"/>
    <property type="match status" value="1"/>
</dbReference>
<feature type="binding site" evidence="6">
    <location>
        <position position="59"/>
    </location>
    <ligand>
        <name>S-adenosyl-L-methionine</name>
        <dbReference type="ChEBI" id="CHEBI:59789"/>
    </ligand>
</feature>
<comment type="subcellular location">
    <subcellularLocation>
        <location evidence="6">Cytoplasm</location>
    </subcellularLocation>
</comment>
<accession>A0ABW3Y8P1</accession>
<feature type="binding site" evidence="6">
    <location>
        <begin position="40"/>
        <end position="42"/>
    </location>
    <ligand>
        <name>S-adenosyl-L-methionine</name>
        <dbReference type="ChEBI" id="CHEBI:59789"/>
    </ligand>
</feature>
<feature type="compositionally biased region" description="Basic and acidic residues" evidence="7">
    <location>
        <begin position="326"/>
        <end position="336"/>
    </location>
</feature>
<keyword evidence="5 6" id="KW-0949">S-adenosyl-L-methionine</keyword>
<comment type="function">
    <text evidence="6">Specifically methylates the N4 position of cytidine in position 1402 (C1402) of 16S rRNA.</text>
</comment>
<evidence type="ECO:0000256" key="6">
    <source>
        <dbReference type="HAMAP-Rule" id="MF_01007"/>
    </source>
</evidence>
<dbReference type="SUPFAM" id="SSF53335">
    <property type="entry name" value="S-adenosyl-L-methionine-dependent methyltransferases"/>
    <property type="match status" value="1"/>
</dbReference>
<evidence type="ECO:0000256" key="3">
    <source>
        <dbReference type="ARBA" id="ARBA00022603"/>
    </source>
</evidence>
<dbReference type="InterPro" id="IPR029063">
    <property type="entry name" value="SAM-dependent_MTases_sf"/>
</dbReference>
<organism evidence="8 9">
    <name type="scientific">Micromonospora sonneratiae</name>
    <dbReference type="NCBI Taxonomy" id="1184706"/>
    <lineage>
        <taxon>Bacteria</taxon>
        <taxon>Bacillati</taxon>
        <taxon>Actinomycetota</taxon>
        <taxon>Actinomycetes</taxon>
        <taxon>Micromonosporales</taxon>
        <taxon>Micromonosporaceae</taxon>
        <taxon>Micromonospora</taxon>
    </lineage>
</organism>
<name>A0ABW3Y8P1_9ACTN</name>
<dbReference type="SUPFAM" id="SSF81799">
    <property type="entry name" value="Putative methyltransferase TM0872, insert domain"/>
    <property type="match status" value="1"/>
</dbReference>
<evidence type="ECO:0000256" key="4">
    <source>
        <dbReference type="ARBA" id="ARBA00022679"/>
    </source>
</evidence>
<keyword evidence="4 6" id="KW-0808">Transferase</keyword>
<evidence type="ECO:0000313" key="8">
    <source>
        <dbReference type="EMBL" id="MFD1320395.1"/>
    </source>
</evidence>
<comment type="caution">
    <text evidence="8">The sequence shown here is derived from an EMBL/GenBank/DDBJ whole genome shotgun (WGS) entry which is preliminary data.</text>
</comment>
<keyword evidence="6" id="KW-0963">Cytoplasm</keyword>
<evidence type="ECO:0000313" key="9">
    <source>
        <dbReference type="Proteomes" id="UP001597260"/>
    </source>
</evidence>
<dbReference type="EMBL" id="JBHTMP010000005">
    <property type="protein sequence ID" value="MFD1320395.1"/>
    <property type="molecule type" value="Genomic_DNA"/>
</dbReference>
<reference evidence="9" key="1">
    <citation type="journal article" date="2019" name="Int. J. Syst. Evol. Microbiol.">
        <title>The Global Catalogue of Microorganisms (GCM) 10K type strain sequencing project: providing services to taxonomists for standard genome sequencing and annotation.</title>
        <authorList>
            <consortium name="The Broad Institute Genomics Platform"/>
            <consortium name="The Broad Institute Genome Sequencing Center for Infectious Disease"/>
            <person name="Wu L."/>
            <person name="Ma J."/>
        </authorList>
    </citation>
    <scope>NUCLEOTIDE SEQUENCE [LARGE SCALE GENOMIC DNA]</scope>
    <source>
        <strain evidence="9">JCM 31037</strain>
    </source>
</reference>
<feature type="binding site" evidence="6">
    <location>
        <position position="107"/>
    </location>
    <ligand>
        <name>S-adenosyl-L-methionine</name>
        <dbReference type="ChEBI" id="CHEBI:59789"/>
    </ligand>
</feature>
<keyword evidence="2 6" id="KW-0698">rRNA processing</keyword>
<dbReference type="RefSeq" id="WP_377567617.1">
    <property type="nucleotide sequence ID" value="NZ_JBHTMP010000005.1"/>
</dbReference>
<comment type="similarity">
    <text evidence="1 6">Belongs to the methyltransferase superfamily. RsmH family.</text>
</comment>
<feature type="binding site" evidence="6">
    <location>
        <position position="86"/>
    </location>
    <ligand>
        <name>S-adenosyl-L-methionine</name>
        <dbReference type="ChEBI" id="CHEBI:59789"/>
    </ligand>
</feature>
<evidence type="ECO:0000256" key="1">
    <source>
        <dbReference type="ARBA" id="ARBA00010396"/>
    </source>
</evidence>
<proteinExistence type="inferred from homology"/>
<dbReference type="Gene3D" id="1.10.150.170">
    <property type="entry name" value="Putative methyltransferase TM0872, insert domain"/>
    <property type="match status" value="1"/>
</dbReference>
<keyword evidence="3 6" id="KW-0489">Methyltransferase</keyword>
<sequence length="373" mass="40790">MGELRGTHIPVLLERCVELLAPALNRGDRTVHVDATLGLGGHAESILDRFPNTVLIGLDRDPEALAHARARLTRYADRIHLVHAVYDELPEVLDRLGYDRIDGALFDLGVSSLQLDAPDRGFAYAREAPLDMRMDQTTGMTAEEVVNSYSHAELARVLRVYGEEKFASRIAAAIIRERERSRLTSSARLAELVRDSIPAPARRTGGHPAKRTFQALRIEVNRELAALEAALPAALDALALGGRMVVLSYHSLEDRITKQALAARARSTGPVDLPVELPGTGPTLRLLSRGAELPHASEVDANPRAASVRLRAAERIDPESTTDLQRIGRTDRERSRRTGKALRTSSALRSGSTVDRKDLPQDNTGTEEEGEGL</sequence>
<feature type="compositionally biased region" description="Polar residues" evidence="7">
    <location>
        <begin position="343"/>
        <end position="353"/>
    </location>
</feature>
<dbReference type="Gene3D" id="3.40.50.150">
    <property type="entry name" value="Vaccinia Virus protein VP39"/>
    <property type="match status" value="1"/>
</dbReference>
<feature type="region of interest" description="Disordered" evidence="7">
    <location>
        <begin position="316"/>
        <end position="373"/>
    </location>
</feature>
<dbReference type="PANTHER" id="PTHR11265">
    <property type="entry name" value="S-ADENOSYL-METHYLTRANSFERASE MRAW"/>
    <property type="match status" value="1"/>
</dbReference>
<evidence type="ECO:0000256" key="7">
    <source>
        <dbReference type="SAM" id="MobiDB-lite"/>
    </source>
</evidence>
<dbReference type="InterPro" id="IPR002903">
    <property type="entry name" value="RsmH"/>
</dbReference>
<dbReference type="Pfam" id="PF01795">
    <property type="entry name" value="Methyltransf_5"/>
    <property type="match status" value="1"/>
</dbReference>
<dbReference type="HAMAP" id="MF_01007">
    <property type="entry name" value="16SrRNA_methyltr_H"/>
    <property type="match status" value="1"/>
</dbReference>
<keyword evidence="9" id="KW-1185">Reference proteome</keyword>
<dbReference type="Proteomes" id="UP001597260">
    <property type="component" value="Unassembled WGS sequence"/>
</dbReference>
<feature type="binding site" evidence="6">
    <location>
        <position position="114"/>
    </location>
    <ligand>
        <name>S-adenosyl-L-methionine</name>
        <dbReference type="ChEBI" id="CHEBI:59789"/>
    </ligand>
</feature>